<feature type="chain" id="PRO_5019456544" description="Transglycosylase SLT domain-containing protein" evidence="2">
    <location>
        <begin position="21"/>
        <end position="312"/>
    </location>
</feature>
<dbReference type="InterPro" id="IPR008258">
    <property type="entry name" value="Transglycosylase_SLT_dom_1"/>
</dbReference>
<dbReference type="Proteomes" id="UP000284706">
    <property type="component" value="Unassembled WGS sequence"/>
</dbReference>
<evidence type="ECO:0000313" key="5">
    <source>
        <dbReference type="Proteomes" id="UP000284706"/>
    </source>
</evidence>
<name>A0A409YS49_9AGAR</name>
<dbReference type="SUPFAM" id="SSF53955">
    <property type="entry name" value="Lysozyme-like"/>
    <property type="match status" value="1"/>
</dbReference>
<dbReference type="EMBL" id="NHYE01000423">
    <property type="protein sequence ID" value="PPR05822.1"/>
    <property type="molecule type" value="Genomic_DNA"/>
</dbReference>
<comment type="caution">
    <text evidence="4">The sequence shown here is derived from an EMBL/GenBank/DDBJ whole genome shotgun (WGS) entry which is preliminary data.</text>
</comment>
<evidence type="ECO:0000313" key="4">
    <source>
        <dbReference type="EMBL" id="PPR05822.1"/>
    </source>
</evidence>
<keyword evidence="2" id="KW-0732">Signal</keyword>
<feature type="domain" description="Transglycosylase SLT" evidence="3">
    <location>
        <begin position="166"/>
        <end position="254"/>
    </location>
</feature>
<feature type="compositionally biased region" description="Low complexity" evidence="1">
    <location>
        <begin position="55"/>
        <end position="83"/>
    </location>
</feature>
<accession>A0A409YS49</accession>
<proteinExistence type="predicted"/>
<feature type="signal peptide" evidence="2">
    <location>
        <begin position="1"/>
        <end position="20"/>
    </location>
</feature>
<organism evidence="4 5">
    <name type="scientific">Gymnopilus dilepis</name>
    <dbReference type="NCBI Taxonomy" id="231916"/>
    <lineage>
        <taxon>Eukaryota</taxon>
        <taxon>Fungi</taxon>
        <taxon>Dikarya</taxon>
        <taxon>Basidiomycota</taxon>
        <taxon>Agaricomycotina</taxon>
        <taxon>Agaricomycetes</taxon>
        <taxon>Agaricomycetidae</taxon>
        <taxon>Agaricales</taxon>
        <taxon>Agaricineae</taxon>
        <taxon>Hymenogastraceae</taxon>
        <taxon>Gymnopilus</taxon>
    </lineage>
</organism>
<feature type="region of interest" description="Disordered" evidence="1">
    <location>
        <begin position="41"/>
        <end position="83"/>
    </location>
</feature>
<dbReference type="OrthoDB" id="2537480at2759"/>
<protein>
    <recommendedName>
        <fullName evidence="3">Transglycosylase SLT domain-containing protein</fullName>
    </recommendedName>
</protein>
<reference evidence="4 5" key="1">
    <citation type="journal article" date="2018" name="Evol. Lett.">
        <title>Horizontal gene cluster transfer increased hallucinogenic mushroom diversity.</title>
        <authorList>
            <person name="Reynolds H.T."/>
            <person name="Vijayakumar V."/>
            <person name="Gluck-Thaler E."/>
            <person name="Korotkin H.B."/>
            <person name="Matheny P.B."/>
            <person name="Slot J.C."/>
        </authorList>
    </citation>
    <scope>NUCLEOTIDE SEQUENCE [LARGE SCALE GENOMIC DNA]</scope>
    <source>
        <strain evidence="4 5">SRW20</strain>
    </source>
</reference>
<dbReference type="AlphaFoldDB" id="A0A409YS49"/>
<dbReference type="Pfam" id="PF01464">
    <property type="entry name" value="SLT"/>
    <property type="match status" value="1"/>
</dbReference>
<dbReference type="Gene3D" id="1.10.530.10">
    <property type="match status" value="1"/>
</dbReference>
<sequence>MRLLASALALILALLSVGAAFPRDSTAISVRHNSLARRVTSLDTRASAKRCPNRSSKSTTNTKTNTPTTNKLAANSTAASHPSSNAASSAGLIAVKSSVCGPSGATKQVTKLSGPNGDIDWLNCGFEGGGWTPPFIRVQDIVTQPLSSALKSPNSPFKACSPYISIFEKYGDQHGIPAILLASFAMQESGCNPHTVGGAGEQGLMQITQEKCVGAPHNNCQDPDFNIGTAAKYFANSLAANKGNVLLTVGEYNGWYPGLTKTKAFAAAYTNCCRCQNNGDYLLQFFNGWCQNINPYDANIGKYFNLKKCHPA</sequence>
<evidence type="ECO:0000256" key="1">
    <source>
        <dbReference type="SAM" id="MobiDB-lite"/>
    </source>
</evidence>
<evidence type="ECO:0000259" key="3">
    <source>
        <dbReference type="Pfam" id="PF01464"/>
    </source>
</evidence>
<dbReference type="InterPro" id="IPR023346">
    <property type="entry name" value="Lysozyme-like_dom_sf"/>
</dbReference>
<dbReference type="InParanoid" id="A0A409YS49"/>
<keyword evidence="5" id="KW-1185">Reference proteome</keyword>
<gene>
    <name evidence="4" type="ORF">CVT26_010102</name>
</gene>
<evidence type="ECO:0000256" key="2">
    <source>
        <dbReference type="SAM" id="SignalP"/>
    </source>
</evidence>